<gene>
    <name evidence="14" type="ORF">TELCIR_01738</name>
</gene>
<dbReference type="GO" id="GO:0042761">
    <property type="term" value="P:very long-chain fatty acid biosynthetic process"/>
    <property type="evidence" value="ECO:0007669"/>
    <property type="project" value="TreeGrafter"/>
</dbReference>
<evidence type="ECO:0000256" key="10">
    <source>
        <dbReference type="ARBA" id="ARBA00023136"/>
    </source>
</evidence>
<reference evidence="14 15" key="1">
    <citation type="submission" date="2015-09" db="EMBL/GenBank/DDBJ databases">
        <title>Draft genome of the parasitic nematode Teladorsagia circumcincta isolate WARC Sus (inbred).</title>
        <authorList>
            <person name="Mitreva M."/>
        </authorList>
    </citation>
    <scope>NUCLEOTIDE SEQUENCE [LARGE SCALE GENOMIC DNA]</scope>
    <source>
        <strain evidence="14 15">S</strain>
    </source>
</reference>
<keyword evidence="8 13" id="KW-1133">Transmembrane helix</keyword>
<dbReference type="Proteomes" id="UP000230423">
    <property type="component" value="Unassembled WGS sequence"/>
</dbReference>
<comment type="function">
    <text evidence="13">Catalyzes the third of the four reactions of the long-chain fatty acids elongation cycle. This endoplasmic reticulum-bound enzymatic process, allows the addition of two carbons to the chain of long- and very long-chain fatty acids/VLCFAs per cycle. This enzyme catalyzes the dehydration of the 3-hydroxyacyl-CoA intermediate into trans-2,3-enoyl-CoA, within each cycle of fatty acid elongation. Thereby, it participates to the production of VLCFAs of different chain lengths that are involved in multiple biological processes as precursors of membrane lipids and lipid mediators.</text>
</comment>
<protein>
    <recommendedName>
        <fullName evidence="4 13">Very-long-chain (3R)-3-hydroxyacyl-CoA dehydratase</fullName>
        <ecNumber evidence="4 13">4.2.1.134</ecNumber>
    </recommendedName>
</protein>
<comment type="catalytic activity">
    <reaction evidence="13">
        <text>a very-long-chain (3R)-3-hydroxyacyl-CoA = a very-long-chain (2E)-enoyl-CoA + H2O</text>
        <dbReference type="Rhea" id="RHEA:45812"/>
        <dbReference type="ChEBI" id="CHEBI:15377"/>
        <dbReference type="ChEBI" id="CHEBI:83728"/>
        <dbReference type="ChEBI" id="CHEBI:85440"/>
        <dbReference type="EC" id="4.2.1.134"/>
    </reaction>
</comment>
<evidence type="ECO:0000256" key="11">
    <source>
        <dbReference type="ARBA" id="ARBA00023160"/>
    </source>
</evidence>
<dbReference type="GO" id="GO:0030148">
    <property type="term" value="P:sphingolipid biosynthetic process"/>
    <property type="evidence" value="ECO:0007669"/>
    <property type="project" value="TreeGrafter"/>
</dbReference>
<comment type="caution">
    <text evidence="13">Lacks conserved residue(s) required for the propagation of feature annotation.</text>
</comment>
<comment type="pathway">
    <text evidence="2 13">Lipid metabolism; fatty acid biosynthesis.</text>
</comment>
<organism evidence="14 15">
    <name type="scientific">Teladorsagia circumcincta</name>
    <name type="common">Brown stomach worm</name>
    <name type="synonym">Ostertagia circumcincta</name>
    <dbReference type="NCBI Taxonomy" id="45464"/>
    <lineage>
        <taxon>Eukaryota</taxon>
        <taxon>Metazoa</taxon>
        <taxon>Ecdysozoa</taxon>
        <taxon>Nematoda</taxon>
        <taxon>Chromadorea</taxon>
        <taxon>Rhabditida</taxon>
        <taxon>Rhabditina</taxon>
        <taxon>Rhabditomorpha</taxon>
        <taxon>Strongyloidea</taxon>
        <taxon>Trichostrongylidae</taxon>
        <taxon>Teladorsagia</taxon>
    </lineage>
</organism>
<keyword evidence="10 13" id="KW-0472">Membrane</keyword>
<keyword evidence="15" id="KW-1185">Reference proteome</keyword>
<dbReference type="PANTHER" id="PTHR11035">
    <property type="entry name" value="VERY-LONG-CHAIN (3R)-3-HYDROXYACYL-COA DEHYDRATASE"/>
    <property type="match status" value="1"/>
</dbReference>
<evidence type="ECO:0000256" key="6">
    <source>
        <dbReference type="ARBA" id="ARBA00022692"/>
    </source>
</evidence>
<dbReference type="EMBL" id="KZ345071">
    <property type="protein sequence ID" value="PIO76194.1"/>
    <property type="molecule type" value="Genomic_DNA"/>
</dbReference>
<sequence length="192" mass="21814">MTGRIGLIWGELGNFVYTDQFPLFCIGTAAQLLDIVHGLLGITTTGIGAGLLQVFGRLLMLYVIEGNPSIHNQISTPILLFAWVLIELVRYPYYALRAWDIEVYGLAWLRYTAWIPLYPLGLAMEWVSLVTSIKHYYETGKYSVHLPYFDKTLNFGLVVGVLAFAVMPLISRKLLGHMKRQRKNKMTTKKTN</sequence>
<feature type="transmembrane region" description="Helical" evidence="13">
    <location>
        <begin position="108"/>
        <end position="133"/>
    </location>
</feature>
<evidence type="ECO:0000256" key="4">
    <source>
        <dbReference type="ARBA" id="ARBA00013122"/>
    </source>
</evidence>
<evidence type="ECO:0000313" key="14">
    <source>
        <dbReference type="EMBL" id="PIO76194.1"/>
    </source>
</evidence>
<feature type="transmembrane region" description="Helical" evidence="13">
    <location>
        <begin position="76"/>
        <end position="96"/>
    </location>
</feature>
<dbReference type="GO" id="GO:0005789">
    <property type="term" value="C:endoplasmic reticulum membrane"/>
    <property type="evidence" value="ECO:0007669"/>
    <property type="project" value="UniProtKB-SubCell"/>
</dbReference>
<keyword evidence="13" id="KW-0256">Endoplasmic reticulum</keyword>
<keyword evidence="12 13" id="KW-0456">Lyase</keyword>
<evidence type="ECO:0000256" key="8">
    <source>
        <dbReference type="ARBA" id="ARBA00022989"/>
    </source>
</evidence>
<comment type="similarity">
    <text evidence="3 13">Belongs to the very long-chain fatty acids dehydratase HACD family.</text>
</comment>
<evidence type="ECO:0000256" key="7">
    <source>
        <dbReference type="ARBA" id="ARBA00022832"/>
    </source>
</evidence>
<dbReference type="GO" id="GO:0102158">
    <property type="term" value="F:very-long-chain (3R)-3-hydroxyacyl-CoA dehydratase activity"/>
    <property type="evidence" value="ECO:0007669"/>
    <property type="project" value="UniProtKB-EC"/>
</dbReference>
<evidence type="ECO:0000256" key="1">
    <source>
        <dbReference type="ARBA" id="ARBA00004141"/>
    </source>
</evidence>
<comment type="subcellular location">
    <subcellularLocation>
        <location evidence="13">Endoplasmic reticulum membrane</location>
        <topology evidence="13">Multi-pass membrane protein</topology>
    </subcellularLocation>
    <subcellularLocation>
        <location evidence="1">Membrane</location>
        <topology evidence="1">Multi-pass membrane protein</topology>
    </subcellularLocation>
</comment>
<dbReference type="EC" id="4.2.1.134" evidence="4 13"/>
<dbReference type="InterPro" id="IPR007482">
    <property type="entry name" value="Tyr_Pase-like_PTPLA"/>
</dbReference>
<evidence type="ECO:0000256" key="12">
    <source>
        <dbReference type="ARBA" id="ARBA00023239"/>
    </source>
</evidence>
<keyword evidence="7 13" id="KW-0276">Fatty acid metabolism</keyword>
<name>A0A2G9V119_TELCI</name>
<evidence type="ECO:0000256" key="5">
    <source>
        <dbReference type="ARBA" id="ARBA00022516"/>
    </source>
</evidence>
<evidence type="ECO:0000256" key="3">
    <source>
        <dbReference type="ARBA" id="ARBA00007811"/>
    </source>
</evidence>
<evidence type="ECO:0000256" key="9">
    <source>
        <dbReference type="ARBA" id="ARBA00023098"/>
    </source>
</evidence>
<proteinExistence type="inferred from homology"/>
<dbReference type="AlphaFoldDB" id="A0A2G9V119"/>
<dbReference type="OrthoDB" id="2157530at2759"/>
<evidence type="ECO:0000256" key="13">
    <source>
        <dbReference type="RuleBase" id="RU363109"/>
    </source>
</evidence>
<feature type="transmembrane region" description="Helical" evidence="13">
    <location>
        <begin position="153"/>
        <end position="175"/>
    </location>
</feature>
<keyword evidence="5 13" id="KW-0444">Lipid biosynthesis</keyword>
<accession>A0A2G9V119</accession>
<keyword evidence="11 13" id="KW-0275">Fatty acid biosynthesis</keyword>
<dbReference type="UniPathway" id="UPA00094"/>
<dbReference type="Pfam" id="PF04387">
    <property type="entry name" value="PTPLA"/>
    <property type="match status" value="1"/>
</dbReference>
<evidence type="ECO:0000313" key="15">
    <source>
        <dbReference type="Proteomes" id="UP000230423"/>
    </source>
</evidence>
<dbReference type="GO" id="GO:0030497">
    <property type="term" value="P:fatty acid elongation"/>
    <property type="evidence" value="ECO:0007669"/>
    <property type="project" value="TreeGrafter"/>
</dbReference>
<keyword evidence="6 13" id="KW-0812">Transmembrane</keyword>
<evidence type="ECO:0000256" key="2">
    <source>
        <dbReference type="ARBA" id="ARBA00005194"/>
    </source>
</evidence>
<keyword evidence="9 13" id="KW-0443">Lipid metabolism</keyword>